<name>A0A8T0NIT0_PANVG</name>
<evidence type="ECO:0000313" key="2">
    <source>
        <dbReference type="EMBL" id="KAG2549123.1"/>
    </source>
</evidence>
<evidence type="ECO:0000256" key="1">
    <source>
        <dbReference type="SAM" id="MobiDB-lite"/>
    </source>
</evidence>
<dbReference type="EMBL" id="CM029053">
    <property type="protein sequence ID" value="KAG2549123.1"/>
    <property type="molecule type" value="Genomic_DNA"/>
</dbReference>
<comment type="caution">
    <text evidence="2">The sequence shown here is derived from an EMBL/GenBank/DDBJ whole genome shotgun (WGS) entry which is preliminary data.</text>
</comment>
<feature type="region of interest" description="Disordered" evidence="1">
    <location>
        <begin position="1"/>
        <end position="104"/>
    </location>
</feature>
<keyword evidence="3" id="KW-1185">Reference proteome</keyword>
<evidence type="ECO:0000313" key="3">
    <source>
        <dbReference type="Proteomes" id="UP000823388"/>
    </source>
</evidence>
<reference evidence="2" key="1">
    <citation type="submission" date="2020-05" db="EMBL/GenBank/DDBJ databases">
        <title>WGS assembly of Panicum virgatum.</title>
        <authorList>
            <person name="Lovell J.T."/>
            <person name="Jenkins J."/>
            <person name="Shu S."/>
            <person name="Juenger T.E."/>
            <person name="Schmutz J."/>
        </authorList>
    </citation>
    <scope>NUCLEOTIDE SEQUENCE</scope>
    <source>
        <strain evidence="2">AP13</strain>
    </source>
</reference>
<proteinExistence type="predicted"/>
<gene>
    <name evidence="2" type="ORF">PVAP13_9KG171113</name>
</gene>
<organism evidence="2 3">
    <name type="scientific">Panicum virgatum</name>
    <name type="common">Blackwell switchgrass</name>
    <dbReference type="NCBI Taxonomy" id="38727"/>
    <lineage>
        <taxon>Eukaryota</taxon>
        <taxon>Viridiplantae</taxon>
        <taxon>Streptophyta</taxon>
        <taxon>Embryophyta</taxon>
        <taxon>Tracheophyta</taxon>
        <taxon>Spermatophyta</taxon>
        <taxon>Magnoliopsida</taxon>
        <taxon>Liliopsida</taxon>
        <taxon>Poales</taxon>
        <taxon>Poaceae</taxon>
        <taxon>PACMAD clade</taxon>
        <taxon>Panicoideae</taxon>
        <taxon>Panicodae</taxon>
        <taxon>Paniceae</taxon>
        <taxon>Panicinae</taxon>
        <taxon>Panicum</taxon>
        <taxon>Panicum sect. Hiantes</taxon>
    </lineage>
</organism>
<protein>
    <submittedName>
        <fullName evidence="2">Uncharacterized protein</fullName>
    </submittedName>
</protein>
<sequence>MLLPPLTNPCPQNQPSSPLPPPSANSGVAPAPPLRASDGTAQASPSPTPTDLAHHYPSPLAIFHRPGKRRPRCPASPLSRTTHRHFGNRPTILYGSRTPATPLP</sequence>
<dbReference type="AlphaFoldDB" id="A0A8T0NIT0"/>
<accession>A0A8T0NIT0</accession>
<dbReference type="Proteomes" id="UP000823388">
    <property type="component" value="Chromosome 9K"/>
</dbReference>